<accession>A0A653DAS3</accession>
<name>A0A653DAS3_CALMS</name>
<dbReference type="Proteomes" id="UP000410492">
    <property type="component" value="Unassembled WGS sequence"/>
</dbReference>
<organism evidence="1 2">
    <name type="scientific">Callosobruchus maculatus</name>
    <name type="common">Southern cowpea weevil</name>
    <name type="synonym">Pulse bruchid</name>
    <dbReference type="NCBI Taxonomy" id="64391"/>
    <lineage>
        <taxon>Eukaryota</taxon>
        <taxon>Metazoa</taxon>
        <taxon>Ecdysozoa</taxon>
        <taxon>Arthropoda</taxon>
        <taxon>Hexapoda</taxon>
        <taxon>Insecta</taxon>
        <taxon>Pterygota</taxon>
        <taxon>Neoptera</taxon>
        <taxon>Endopterygota</taxon>
        <taxon>Coleoptera</taxon>
        <taxon>Polyphaga</taxon>
        <taxon>Cucujiformia</taxon>
        <taxon>Chrysomeloidea</taxon>
        <taxon>Chrysomelidae</taxon>
        <taxon>Bruchinae</taxon>
        <taxon>Bruchini</taxon>
        <taxon>Callosobruchus</taxon>
    </lineage>
</organism>
<protein>
    <submittedName>
        <fullName evidence="1">Uncharacterized protein</fullName>
    </submittedName>
</protein>
<keyword evidence="2" id="KW-1185">Reference proteome</keyword>
<dbReference type="AlphaFoldDB" id="A0A653DAS3"/>
<evidence type="ECO:0000313" key="2">
    <source>
        <dbReference type="Proteomes" id="UP000410492"/>
    </source>
</evidence>
<evidence type="ECO:0000313" key="1">
    <source>
        <dbReference type="EMBL" id="VEN57300.1"/>
    </source>
</evidence>
<reference evidence="1 2" key="1">
    <citation type="submission" date="2019-01" db="EMBL/GenBank/DDBJ databases">
        <authorList>
            <person name="Sayadi A."/>
        </authorList>
    </citation>
    <scope>NUCLEOTIDE SEQUENCE [LARGE SCALE GENOMIC DNA]</scope>
</reference>
<proteinExistence type="predicted"/>
<gene>
    <name evidence="1" type="ORF">CALMAC_LOCUS15951</name>
</gene>
<sequence length="51" mass="5999">MVRAHKSASDGRYGWNGRYSTDLSLGYRTSDRNPSHIRRYRHARHVSDGFF</sequence>
<dbReference type="EMBL" id="CAACVG010011062">
    <property type="protein sequence ID" value="VEN57300.1"/>
    <property type="molecule type" value="Genomic_DNA"/>
</dbReference>